<dbReference type="Pfam" id="PF13577">
    <property type="entry name" value="SnoaL_4"/>
    <property type="match status" value="1"/>
</dbReference>
<dbReference type="Gene3D" id="3.10.450.50">
    <property type="match status" value="1"/>
</dbReference>
<accession>A0ABU0ELP6</accession>
<feature type="domain" description="SnoaL-like" evidence="1">
    <location>
        <begin position="4"/>
        <end position="125"/>
    </location>
</feature>
<dbReference type="GO" id="GO:0051213">
    <property type="term" value="F:dioxygenase activity"/>
    <property type="evidence" value="ECO:0007669"/>
    <property type="project" value="UniProtKB-KW"/>
</dbReference>
<sequence>MDVETLALVQQLYGAQSHYIDEGHAREWAATFTPDGEFHSPSYPAPVAGTEALTKFAADFARQDGVTRHVLTNVHVTPAAGGLTVRAYLQIVRTLPGGPPELLRQTTITDDLVRHAGTWRIRRRTVRRDDMKENR</sequence>
<dbReference type="SUPFAM" id="SSF54427">
    <property type="entry name" value="NTF2-like"/>
    <property type="match status" value="1"/>
</dbReference>
<proteinExistence type="predicted"/>
<organism evidence="2 3">
    <name type="scientific">Amycolatopsis thermophila</name>
    <dbReference type="NCBI Taxonomy" id="206084"/>
    <lineage>
        <taxon>Bacteria</taxon>
        <taxon>Bacillati</taxon>
        <taxon>Actinomycetota</taxon>
        <taxon>Actinomycetes</taxon>
        <taxon>Pseudonocardiales</taxon>
        <taxon>Pseudonocardiaceae</taxon>
        <taxon>Amycolatopsis</taxon>
    </lineage>
</organism>
<dbReference type="Proteomes" id="UP001229651">
    <property type="component" value="Unassembled WGS sequence"/>
</dbReference>
<protein>
    <submittedName>
        <fullName evidence="2">3-phenylpropionate/cinnamic acid dioxygenase small subunit</fullName>
    </submittedName>
</protein>
<name>A0ABU0ELP6_9PSEU</name>
<reference evidence="2 3" key="1">
    <citation type="submission" date="2023-07" db="EMBL/GenBank/DDBJ databases">
        <title>Sequencing the genomes of 1000 actinobacteria strains.</title>
        <authorList>
            <person name="Klenk H.-P."/>
        </authorList>
    </citation>
    <scope>NUCLEOTIDE SEQUENCE [LARGE SCALE GENOMIC DNA]</scope>
    <source>
        <strain evidence="2 3">DSM 45805</strain>
    </source>
</reference>
<dbReference type="EMBL" id="JAUSUT010000001">
    <property type="protein sequence ID" value="MDQ0376199.1"/>
    <property type="molecule type" value="Genomic_DNA"/>
</dbReference>
<evidence type="ECO:0000313" key="3">
    <source>
        <dbReference type="Proteomes" id="UP001229651"/>
    </source>
</evidence>
<keyword evidence="3" id="KW-1185">Reference proteome</keyword>
<evidence type="ECO:0000259" key="1">
    <source>
        <dbReference type="Pfam" id="PF13577"/>
    </source>
</evidence>
<gene>
    <name evidence="2" type="ORF">FB470_000193</name>
</gene>
<comment type="caution">
    <text evidence="2">The sequence shown here is derived from an EMBL/GenBank/DDBJ whole genome shotgun (WGS) entry which is preliminary data.</text>
</comment>
<keyword evidence="2" id="KW-0223">Dioxygenase</keyword>
<dbReference type="InterPro" id="IPR032710">
    <property type="entry name" value="NTF2-like_dom_sf"/>
</dbReference>
<dbReference type="RefSeq" id="WP_306987939.1">
    <property type="nucleotide sequence ID" value="NZ_JAUSUT010000001.1"/>
</dbReference>
<dbReference type="InterPro" id="IPR037401">
    <property type="entry name" value="SnoaL-like"/>
</dbReference>
<keyword evidence="2" id="KW-0560">Oxidoreductase</keyword>
<evidence type="ECO:0000313" key="2">
    <source>
        <dbReference type="EMBL" id="MDQ0376199.1"/>
    </source>
</evidence>